<comment type="caution">
    <text evidence="9">The sequence shown here is derived from an EMBL/GenBank/DDBJ whole genome shotgun (WGS) entry which is preliminary data.</text>
</comment>
<dbReference type="Pfam" id="PF02518">
    <property type="entry name" value="HATPase_c"/>
    <property type="match status" value="1"/>
</dbReference>
<name>A0ABU1ZEL7_9BURK</name>
<dbReference type="InterPro" id="IPR001789">
    <property type="entry name" value="Sig_transdc_resp-reg_receiver"/>
</dbReference>
<dbReference type="SUPFAM" id="SSF55874">
    <property type="entry name" value="ATPase domain of HSP90 chaperone/DNA topoisomerase II/histidine kinase"/>
    <property type="match status" value="1"/>
</dbReference>
<evidence type="ECO:0000313" key="10">
    <source>
        <dbReference type="Proteomes" id="UP001180536"/>
    </source>
</evidence>
<accession>A0ABU1ZEL7</accession>
<dbReference type="PROSITE" id="PS50112">
    <property type="entry name" value="PAS"/>
    <property type="match status" value="1"/>
</dbReference>
<dbReference type="InterPro" id="IPR035965">
    <property type="entry name" value="PAS-like_dom_sf"/>
</dbReference>
<dbReference type="SUPFAM" id="SSF55785">
    <property type="entry name" value="PYP-like sensor domain (PAS domain)"/>
    <property type="match status" value="2"/>
</dbReference>
<dbReference type="SMART" id="SM00091">
    <property type="entry name" value="PAS"/>
    <property type="match status" value="2"/>
</dbReference>
<dbReference type="CDD" id="cd17580">
    <property type="entry name" value="REC_2_DhkD-like"/>
    <property type="match status" value="1"/>
</dbReference>
<dbReference type="InterPro" id="IPR000014">
    <property type="entry name" value="PAS"/>
</dbReference>
<dbReference type="Pfam" id="PF00072">
    <property type="entry name" value="Response_reg"/>
    <property type="match status" value="1"/>
</dbReference>
<dbReference type="InterPro" id="IPR036890">
    <property type="entry name" value="HATPase_C_sf"/>
</dbReference>
<dbReference type="Gene3D" id="3.40.50.2300">
    <property type="match status" value="1"/>
</dbReference>
<dbReference type="InterPro" id="IPR013656">
    <property type="entry name" value="PAS_4"/>
</dbReference>
<dbReference type="PROSITE" id="PS50110">
    <property type="entry name" value="RESPONSE_REGULATORY"/>
    <property type="match status" value="1"/>
</dbReference>
<feature type="domain" description="Response regulatory" evidence="7">
    <location>
        <begin position="744"/>
        <end position="859"/>
    </location>
</feature>
<dbReference type="EMBL" id="JAVDXQ010000007">
    <property type="protein sequence ID" value="MDR7299069.1"/>
    <property type="molecule type" value="Genomic_DNA"/>
</dbReference>
<dbReference type="InterPro" id="IPR005467">
    <property type="entry name" value="His_kinase_dom"/>
</dbReference>
<feature type="region of interest" description="Disordered" evidence="5">
    <location>
        <begin position="719"/>
        <end position="741"/>
    </location>
</feature>
<comment type="catalytic activity">
    <reaction evidence="1">
        <text>ATP + protein L-histidine = ADP + protein N-phospho-L-histidine.</text>
        <dbReference type="EC" id="2.7.13.3"/>
    </reaction>
</comment>
<evidence type="ECO:0000259" key="6">
    <source>
        <dbReference type="PROSITE" id="PS50109"/>
    </source>
</evidence>
<reference evidence="9 10" key="1">
    <citation type="submission" date="2023-07" db="EMBL/GenBank/DDBJ databases">
        <title>Sorghum-associated microbial communities from plants grown in Nebraska, USA.</title>
        <authorList>
            <person name="Schachtman D."/>
        </authorList>
    </citation>
    <scope>NUCLEOTIDE SEQUENCE [LARGE SCALE GENOMIC DNA]</scope>
    <source>
        <strain evidence="9 10">BE310</strain>
    </source>
</reference>
<dbReference type="InterPro" id="IPR036097">
    <property type="entry name" value="HisK_dim/P_sf"/>
</dbReference>
<dbReference type="SMART" id="SM00387">
    <property type="entry name" value="HATPase_c"/>
    <property type="match status" value="1"/>
</dbReference>
<dbReference type="Gene3D" id="3.30.450.20">
    <property type="entry name" value="PAS domain"/>
    <property type="match status" value="2"/>
</dbReference>
<dbReference type="EC" id="2.7.13.3" evidence="2"/>
<evidence type="ECO:0000256" key="5">
    <source>
        <dbReference type="SAM" id="MobiDB-lite"/>
    </source>
</evidence>
<dbReference type="InterPro" id="IPR025847">
    <property type="entry name" value="MEDS_domain"/>
</dbReference>
<evidence type="ECO:0000259" key="7">
    <source>
        <dbReference type="PROSITE" id="PS50110"/>
    </source>
</evidence>
<dbReference type="CDD" id="cd00075">
    <property type="entry name" value="HATPase"/>
    <property type="match status" value="1"/>
</dbReference>
<dbReference type="Proteomes" id="UP001180536">
    <property type="component" value="Unassembled WGS sequence"/>
</dbReference>
<sequence>MQDAVLAPRALSPGSHLVQFYEDDAFIVDEVAEFLDGALRSADAAILIATPEHRAAIGRRLHGFGGAPSAQPWYPGELITLDARDTLAQFMVGGRPDEALFQAVVGAVVARATQRGTRAVRAFGEMVALLYADGQPEAAIQLEAFWNRLAQRHTFALLCAYPMTLFASSEQAESFRHVCALHTGVQPAESFAFPAGSADVGTTVATLQQQAAALQSEVTRRLEAERTLRRREKELSDFLDNAAEGLHRVGADGIILWANQAELDMLGYAAEDYIGRHIAEFYVDQQLITSILHKLATGQTLRDQPATLRCRDGGRKHVQITSNAYFENGRLVYTRCFTRDVTDRSLREHTERERNNLLMRAPVAAALLTGPDLVFRLANSLYCEMVGRTDLVGKAHRLVLPELAGTALPQMLERVFETGQPVVVDELSVRPHLAAADATAERFFKFNVEPLRAPDGAAYGVMVLAVDVTALVHGRRVLEASNAERSRLLDELQAASQAKDEFLAMLGHELRNPLSPIVTALELMKMRGDLQSAKEQAIIQRQVDHLIRLVDDLLDVSRITRGKVELRTESVEIAQVLAKSVEMASMLFEQRRHRLSIDVPPTGMLWRGDPTRLAQVVSNLLTNAVRYTDPGGHVRLRAWRDGEDIAISVADNGKGLAPAMLPRVFELFFQGHQGMDRAEGGLGIGLALVKNLVELHGGTVEARSDGPGCGSEFIVRLPTQRPDTGSDAAPASDATPNDHDGQRRILVVDDNADAGELLGMLLRANGHSVLLAHDPLEALRVAQAFQPQVALLDIGLPVMDGYELAAQLRGVLKTPCGFIALTGYGQDADRRRSEASGFDGHLVKPVDIDLLLATLNRIPATPP</sequence>
<protein>
    <recommendedName>
        <fullName evidence="2">histidine kinase</fullName>
        <ecNumber evidence="2">2.7.13.3</ecNumber>
    </recommendedName>
</protein>
<feature type="modified residue" description="4-aspartylphosphate" evidence="4">
    <location>
        <position position="793"/>
    </location>
</feature>
<feature type="domain" description="Histidine kinase" evidence="6">
    <location>
        <begin position="505"/>
        <end position="721"/>
    </location>
</feature>
<proteinExistence type="predicted"/>
<dbReference type="PRINTS" id="PR00344">
    <property type="entry name" value="BCTRLSENSOR"/>
</dbReference>
<organism evidence="9 10">
    <name type="scientific">Pelomonas aquatica</name>
    <dbReference type="NCBI Taxonomy" id="431058"/>
    <lineage>
        <taxon>Bacteria</taxon>
        <taxon>Pseudomonadati</taxon>
        <taxon>Pseudomonadota</taxon>
        <taxon>Betaproteobacteria</taxon>
        <taxon>Burkholderiales</taxon>
        <taxon>Sphaerotilaceae</taxon>
        <taxon>Roseateles</taxon>
    </lineage>
</organism>
<dbReference type="SUPFAM" id="SSF47384">
    <property type="entry name" value="Homodimeric domain of signal transducing histidine kinase"/>
    <property type="match status" value="1"/>
</dbReference>
<dbReference type="Gene3D" id="1.10.287.130">
    <property type="match status" value="1"/>
</dbReference>
<dbReference type="InterPro" id="IPR004358">
    <property type="entry name" value="Sig_transdc_His_kin-like_C"/>
</dbReference>
<evidence type="ECO:0000256" key="1">
    <source>
        <dbReference type="ARBA" id="ARBA00000085"/>
    </source>
</evidence>
<dbReference type="Pfam" id="PF08448">
    <property type="entry name" value="PAS_4"/>
    <property type="match status" value="2"/>
</dbReference>
<dbReference type="CDD" id="cd00082">
    <property type="entry name" value="HisKA"/>
    <property type="match status" value="1"/>
</dbReference>
<gene>
    <name evidence="9" type="ORF">J2X16_004437</name>
</gene>
<dbReference type="PROSITE" id="PS50109">
    <property type="entry name" value="HIS_KIN"/>
    <property type="match status" value="1"/>
</dbReference>
<evidence type="ECO:0000256" key="4">
    <source>
        <dbReference type="PROSITE-ProRule" id="PRU00169"/>
    </source>
</evidence>
<feature type="domain" description="PAS" evidence="8">
    <location>
        <begin position="231"/>
        <end position="282"/>
    </location>
</feature>
<keyword evidence="3 4" id="KW-0597">Phosphoprotein</keyword>
<keyword evidence="10" id="KW-1185">Reference proteome</keyword>
<dbReference type="InterPro" id="IPR003594">
    <property type="entry name" value="HATPase_dom"/>
</dbReference>
<dbReference type="SMART" id="SM00448">
    <property type="entry name" value="REC"/>
    <property type="match status" value="1"/>
</dbReference>
<evidence type="ECO:0000313" key="9">
    <source>
        <dbReference type="EMBL" id="MDR7299069.1"/>
    </source>
</evidence>
<dbReference type="NCBIfam" id="TIGR00229">
    <property type="entry name" value="sensory_box"/>
    <property type="match status" value="1"/>
</dbReference>
<dbReference type="Pfam" id="PF00512">
    <property type="entry name" value="HisKA"/>
    <property type="match status" value="1"/>
</dbReference>
<dbReference type="Gene3D" id="3.30.565.10">
    <property type="entry name" value="Histidine kinase-like ATPase, C-terminal domain"/>
    <property type="match status" value="1"/>
</dbReference>
<evidence type="ECO:0000256" key="2">
    <source>
        <dbReference type="ARBA" id="ARBA00012438"/>
    </source>
</evidence>
<dbReference type="Pfam" id="PF14417">
    <property type="entry name" value="MEDS"/>
    <property type="match status" value="1"/>
</dbReference>
<dbReference type="RefSeq" id="WP_310348496.1">
    <property type="nucleotide sequence ID" value="NZ_JAVDXQ010000007.1"/>
</dbReference>
<dbReference type="InterPro" id="IPR011006">
    <property type="entry name" value="CheY-like_superfamily"/>
</dbReference>
<dbReference type="SMART" id="SM00388">
    <property type="entry name" value="HisKA"/>
    <property type="match status" value="1"/>
</dbReference>
<dbReference type="CDD" id="cd00130">
    <property type="entry name" value="PAS"/>
    <property type="match status" value="1"/>
</dbReference>
<dbReference type="PANTHER" id="PTHR43547:SF2">
    <property type="entry name" value="HYBRID SIGNAL TRANSDUCTION HISTIDINE KINASE C"/>
    <property type="match status" value="1"/>
</dbReference>
<dbReference type="PANTHER" id="PTHR43547">
    <property type="entry name" value="TWO-COMPONENT HISTIDINE KINASE"/>
    <property type="match status" value="1"/>
</dbReference>
<evidence type="ECO:0000259" key="8">
    <source>
        <dbReference type="PROSITE" id="PS50112"/>
    </source>
</evidence>
<dbReference type="InterPro" id="IPR003661">
    <property type="entry name" value="HisK_dim/P_dom"/>
</dbReference>
<evidence type="ECO:0000256" key="3">
    <source>
        <dbReference type="ARBA" id="ARBA00022553"/>
    </source>
</evidence>
<dbReference type="SUPFAM" id="SSF52172">
    <property type="entry name" value="CheY-like"/>
    <property type="match status" value="1"/>
</dbReference>